<dbReference type="Pfam" id="PF02397">
    <property type="entry name" value="Bac_transf"/>
    <property type="match status" value="1"/>
</dbReference>
<evidence type="ECO:0000256" key="5">
    <source>
        <dbReference type="ARBA" id="ARBA00022989"/>
    </source>
</evidence>
<dbReference type="Proteomes" id="UP000215215">
    <property type="component" value="Unassembled WGS sequence"/>
</dbReference>
<feature type="transmembrane region" description="Helical" evidence="7">
    <location>
        <begin position="12"/>
        <end position="34"/>
    </location>
</feature>
<gene>
    <name evidence="9" type="ORF">CH333_10710</name>
</gene>
<evidence type="ECO:0000313" key="9">
    <source>
        <dbReference type="EMBL" id="OYD13633.1"/>
    </source>
</evidence>
<evidence type="ECO:0000256" key="3">
    <source>
        <dbReference type="ARBA" id="ARBA00022679"/>
    </source>
</evidence>
<reference evidence="9 10" key="1">
    <citation type="submission" date="2017-07" db="EMBL/GenBank/DDBJ databases">
        <title>Recovery of genomes from metagenomes via a dereplication, aggregation, and scoring strategy.</title>
        <authorList>
            <person name="Sieber C.M."/>
            <person name="Probst A.J."/>
            <person name="Sharrar A."/>
            <person name="Thomas B.C."/>
            <person name="Hess M."/>
            <person name="Tringe S.G."/>
            <person name="Banfield J.F."/>
        </authorList>
    </citation>
    <scope>NUCLEOTIDE SEQUENCE [LARGE SCALE GENOMIC DNA]</scope>
    <source>
        <strain evidence="9">JGI_Cruoil_03_44_89</strain>
    </source>
</reference>
<evidence type="ECO:0000256" key="7">
    <source>
        <dbReference type="SAM" id="Phobius"/>
    </source>
</evidence>
<feature type="transmembrane region" description="Helical" evidence="7">
    <location>
        <begin position="261"/>
        <end position="281"/>
    </location>
</feature>
<comment type="subcellular location">
    <subcellularLocation>
        <location evidence="1">Membrane</location>
        <topology evidence="1">Multi-pass membrane protein</topology>
    </subcellularLocation>
</comment>
<sequence>MIKERLLIFSKIGLLFDVLFTVAAFYLAFLLRAFTIPLPENVPLEFYSLAWLLFIIIPVWVVLLSHEEAYITPEKKPRDTYLPAVRAVFFGTLILLAAIFILKVITQSRLFIILFSVIDTFFLLCLRKWLFPVLASREIKKVLIVGNKEDMNFVREFLSSSPIRFHTREFLEDNGKFDRLVADWIDWVVIAATPERFFRYENIVLTCRNMGIPVSFAMKENYAFARTRFDVEAYTGLSLLTLSTAPELSPLLLMKYICDRVIALSLLFLTFPVFLVAAVLLKIESEGPVIFKQARCGLNGKIFNLYKFRTMVKGSEERQNDFLNLNEMNRIAFKMRDDPRVTRIGKILRRLSLDELPQLVNCVKGDMSIVGPRPPIPKEVKNYTPRERRKLSMKPGLTCIWQVSGRNIIDFDKWMKLDLEYIDNWTPLLDIKLVLLTVPAVLSGRGAY</sequence>
<evidence type="ECO:0000256" key="1">
    <source>
        <dbReference type="ARBA" id="ARBA00004141"/>
    </source>
</evidence>
<evidence type="ECO:0000256" key="6">
    <source>
        <dbReference type="ARBA" id="ARBA00023136"/>
    </source>
</evidence>
<evidence type="ECO:0000259" key="8">
    <source>
        <dbReference type="Pfam" id="PF02397"/>
    </source>
</evidence>
<name>A0A235BME9_UNCW3</name>
<dbReference type="NCBIfam" id="TIGR03025">
    <property type="entry name" value="EPS_sugtrans"/>
    <property type="match status" value="1"/>
</dbReference>
<dbReference type="PANTHER" id="PTHR30576:SF10">
    <property type="entry name" value="SLL5057 PROTEIN"/>
    <property type="match status" value="1"/>
</dbReference>
<dbReference type="EMBL" id="NOZQ01000230">
    <property type="protein sequence ID" value="OYD13633.1"/>
    <property type="molecule type" value="Genomic_DNA"/>
</dbReference>
<feature type="transmembrane region" description="Helical" evidence="7">
    <location>
        <begin position="111"/>
        <end position="131"/>
    </location>
</feature>
<protein>
    <recommendedName>
        <fullName evidence="8">Bacterial sugar transferase domain-containing protein</fullName>
    </recommendedName>
</protein>
<evidence type="ECO:0000256" key="4">
    <source>
        <dbReference type="ARBA" id="ARBA00022692"/>
    </source>
</evidence>
<keyword evidence="4 7" id="KW-0812">Transmembrane</keyword>
<organism evidence="9 10">
    <name type="scientific">candidate division WOR-3 bacterium JGI_Cruoil_03_44_89</name>
    <dbReference type="NCBI Taxonomy" id="1973748"/>
    <lineage>
        <taxon>Bacteria</taxon>
        <taxon>Bacteria division WOR-3</taxon>
    </lineage>
</organism>
<dbReference type="InterPro" id="IPR003362">
    <property type="entry name" value="Bact_transf"/>
</dbReference>
<proteinExistence type="inferred from homology"/>
<keyword evidence="3" id="KW-0808">Transferase</keyword>
<dbReference type="GO" id="GO:0016020">
    <property type="term" value="C:membrane"/>
    <property type="evidence" value="ECO:0007669"/>
    <property type="project" value="UniProtKB-SubCell"/>
</dbReference>
<feature type="domain" description="Bacterial sugar transferase" evidence="8">
    <location>
        <begin position="255"/>
        <end position="442"/>
    </location>
</feature>
<evidence type="ECO:0000256" key="2">
    <source>
        <dbReference type="ARBA" id="ARBA00006464"/>
    </source>
</evidence>
<dbReference type="GO" id="GO:0016780">
    <property type="term" value="F:phosphotransferase activity, for other substituted phosphate groups"/>
    <property type="evidence" value="ECO:0007669"/>
    <property type="project" value="TreeGrafter"/>
</dbReference>
<accession>A0A235BME9</accession>
<dbReference type="AlphaFoldDB" id="A0A235BME9"/>
<dbReference type="InterPro" id="IPR017475">
    <property type="entry name" value="EPS_sugar_tfrase"/>
</dbReference>
<comment type="caution">
    <text evidence="9">The sequence shown here is derived from an EMBL/GenBank/DDBJ whole genome shotgun (WGS) entry which is preliminary data.</text>
</comment>
<keyword evidence="6 7" id="KW-0472">Membrane</keyword>
<comment type="similarity">
    <text evidence="2">Belongs to the bacterial sugar transferase family.</text>
</comment>
<feature type="transmembrane region" description="Helical" evidence="7">
    <location>
        <begin position="84"/>
        <end position="105"/>
    </location>
</feature>
<keyword evidence="5 7" id="KW-1133">Transmembrane helix</keyword>
<dbReference type="PANTHER" id="PTHR30576">
    <property type="entry name" value="COLANIC BIOSYNTHESIS UDP-GLUCOSE LIPID CARRIER TRANSFERASE"/>
    <property type="match status" value="1"/>
</dbReference>
<evidence type="ECO:0000313" key="10">
    <source>
        <dbReference type="Proteomes" id="UP000215215"/>
    </source>
</evidence>
<feature type="transmembrane region" description="Helical" evidence="7">
    <location>
        <begin position="46"/>
        <end position="64"/>
    </location>
</feature>